<evidence type="ECO:0000256" key="2">
    <source>
        <dbReference type="ARBA" id="ARBA00022448"/>
    </source>
</evidence>
<dbReference type="SMART" id="SM00965">
    <property type="entry name" value="STN"/>
    <property type="match status" value="1"/>
</dbReference>
<keyword evidence="2 10" id="KW-0813">Transport</keyword>
<dbReference type="InterPro" id="IPR023996">
    <property type="entry name" value="TonB-dep_OMP_SusC/RagA"/>
</dbReference>
<dbReference type="InterPro" id="IPR008969">
    <property type="entry name" value="CarboxyPept-like_regulatory"/>
</dbReference>
<evidence type="ECO:0000313" key="14">
    <source>
        <dbReference type="Proteomes" id="UP000192796"/>
    </source>
</evidence>
<dbReference type="SUPFAM" id="SSF56935">
    <property type="entry name" value="Porins"/>
    <property type="match status" value="1"/>
</dbReference>
<evidence type="ECO:0000259" key="12">
    <source>
        <dbReference type="SMART" id="SM00965"/>
    </source>
</evidence>
<dbReference type="InterPro" id="IPR023997">
    <property type="entry name" value="TonB-dep_OMP_SusC/RagA_CS"/>
</dbReference>
<dbReference type="OrthoDB" id="9768177at2"/>
<evidence type="ECO:0000256" key="11">
    <source>
        <dbReference type="RuleBase" id="RU003357"/>
    </source>
</evidence>
<accession>A0A1V9G0G8</accession>
<dbReference type="NCBIfam" id="TIGR04057">
    <property type="entry name" value="SusC_RagA_signa"/>
    <property type="match status" value="1"/>
</dbReference>
<dbReference type="EMBL" id="LVYD01000043">
    <property type="protein sequence ID" value="OQP64111.1"/>
    <property type="molecule type" value="Genomic_DNA"/>
</dbReference>
<dbReference type="Gene3D" id="2.170.130.10">
    <property type="entry name" value="TonB-dependent receptor, plug domain"/>
    <property type="match status" value="1"/>
</dbReference>
<dbReference type="GO" id="GO:0009279">
    <property type="term" value="C:cell outer membrane"/>
    <property type="evidence" value="ECO:0007669"/>
    <property type="project" value="UniProtKB-SubCell"/>
</dbReference>
<evidence type="ECO:0000256" key="9">
    <source>
        <dbReference type="ARBA" id="ARBA00023237"/>
    </source>
</evidence>
<keyword evidence="3 10" id="KW-1134">Transmembrane beta strand</keyword>
<dbReference type="InterPro" id="IPR037066">
    <property type="entry name" value="Plug_dom_sf"/>
</dbReference>
<keyword evidence="4" id="KW-0406">Ion transport</keyword>
<dbReference type="InterPro" id="IPR012910">
    <property type="entry name" value="Plug_dom"/>
</dbReference>
<proteinExistence type="inferred from homology"/>
<evidence type="ECO:0000256" key="8">
    <source>
        <dbReference type="ARBA" id="ARBA00023136"/>
    </source>
</evidence>
<evidence type="ECO:0000256" key="5">
    <source>
        <dbReference type="ARBA" id="ARBA00022692"/>
    </source>
</evidence>
<dbReference type="PROSITE" id="PS52016">
    <property type="entry name" value="TONB_DEPENDENT_REC_3"/>
    <property type="match status" value="1"/>
</dbReference>
<dbReference type="InterPro" id="IPR036942">
    <property type="entry name" value="Beta-barrel_TonB_sf"/>
</dbReference>
<dbReference type="Gene3D" id="2.40.170.20">
    <property type="entry name" value="TonB-dependent receptor, beta-barrel domain"/>
    <property type="match status" value="1"/>
</dbReference>
<keyword evidence="7 11" id="KW-0798">TonB box</keyword>
<dbReference type="GO" id="GO:0006826">
    <property type="term" value="P:iron ion transport"/>
    <property type="evidence" value="ECO:0007669"/>
    <property type="project" value="UniProtKB-KW"/>
</dbReference>
<comment type="subcellular location">
    <subcellularLocation>
        <location evidence="1 10">Cell outer membrane</location>
        <topology evidence="1 10">Multi-pass membrane protein</topology>
    </subcellularLocation>
</comment>
<dbReference type="SUPFAM" id="SSF49464">
    <property type="entry name" value="Carboxypeptidase regulatory domain-like"/>
    <property type="match status" value="1"/>
</dbReference>
<dbReference type="InterPro" id="IPR011662">
    <property type="entry name" value="Secretin/TonB_short_N"/>
</dbReference>
<organism evidence="13 14">
    <name type="scientific">Niastella vici</name>
    <dbReference type="NCBI Taxonomy" id="1703345"/>
    <lineage>
        <taxon>Bacteria</taxon>
        <taxon>Pseudomonadati</taxon>
        <taxon>Bacteroidota</taxon>
        <taxon>Chitinophagia</taxon>
        <taxon>Chitinophagales</taxon>
        <taxon>Chitinophagaceae</taxon>
        <taxon>Niastella</taxon>
    </lineage>
</organism>
<dbReference type="STRING" id="1703345.A3860_22150"/>
<dbReference type="Pfam" id="PF07660">
    <property type="entry name" value="STN"/>
    <property type="match status" value="1"/>
</dbReference>
<evidence type="ECO:0000256" key="3">
    <source>
        <dbReference type="ARBA" id="ARBA00022452"/>
    </source>
</evidence>
<dbReference type="NCBIfam" id="TIGR04056">
    <property type="entry name" value="OMP_RagA_SusC"/>
    <property type="match status" value="1"/>
</dbReference>
<evidence type="ECO:0000256" key="6">
    <source>
        <dbReference type="ARBA" id="ARBA00023004"/>
    </source>
</evidence>
<dbReference type="InterPro" id="IPR000531">
    <property type="entry name" value="Beta-barrel_TonB"/>
</dbReference>
<feature type="domain" description="Secretin/TonB short N-terminal" evidence="12">
    <location>
        <begin position="79"/>
        <end position="130"/>
    </location>
</feature>
<dbReference type="Pfam" id="PF07715">
    <property type="entry name" value="Plug"/>
    <property type="match status" value="1"/>
</dbReference>
<keyword evidence="14" id="KW-1185">Reference proteome</keyword>
<comment type="caution">
    <text evidence="13">The sequence shown here is derived from an EMBL/GenBank/DDBJ whole genome shotgun (WGS) entry which is preliminary data.</text>
</comment>
<comment type="similarity">
    <text evidence="10 11">Belongs to the TonB-dependent receptor family.</text>
</comment>
<keyword evidence="8 10" id="KW-0472">Membrane</keyword>
<dbReference type="RefSeq" id="WP_081147292.1">
    <property type="nucleotide sequence ID" value="NZ_LVYD01000043.1"/>
</dbReference>
<dbReference type="Pfam" id="PF13715">
    <property type="entry name" value="CarbopepD_reg_2"/>
    <property type="match status" value="1"/>
</dbReference>
<dbReference type="Gene3D" id="2.60.40.1120">
    <property type="entry name" value="Carboxypeptidase-like, regulatory domain"/>
    <property type="match status" value="1"/>
</dbReference>
<name>A0A1V9G0G8_9BACT</name>
<dbReference type="InterPro" id="IPR039426">
    <property type="entry name" value="TonB-dep_rcpt-like"/>
</dbReference>
<keyword evidence="4" id="KW-0410">Iron transport</keyword>
<evidence type="ECO:0000256" key="10">
    <source>
        <dbReference type="PROSITE-ProRule" id="PRU01360"/>
    </source>
</evidence>
<evidence type="ECO:0000256" key="4">
    <source>
        <dbReference type="ARBA" id="ARBA00022496"/>
    </source>
</evidence>
<dbReference type="AlphaFoldDB" id="A0A1V9G0G8"/>
<reference evidence="13 14" key="1">
    <citation type="submission" date="2016-03" db="EMBL/GenBank/DDBJ databases">
        <title>Niastella vici sp. nov., isolated from farmland soil.</title>
        <authorList>
            <person name="Chen L."/>
            <person name="Wang D."/>
            <person name="Yang S."/>
            <person name="Wang G."/>
        </authorList>
    </citation>
    <scope>NUCLEOTIDE SEQUENCE [LARGE SCALE GENOMIC DNA]</scope>
    <source>
        <strain evidence="13 14">DJ57</strain>
    </source>
</reference>
<dbReference type="Pfam" id="PF00593">
    <property type="entry name" value="TonB_dep_Rec_b-barrel"/>
    <property type="match status" value="1"/>
</dbReference>
<evidence type="ECO:0000313" key="13">
    <source>
        <dbReference type="EMBL" id="OQP64111.1"/>
    </source>
</evidence>
<keyword evidence="5 10" id="KW-0812">Transmembrane</keyword>
<keyword evidence="9 10" id="KW-0998">Cell outer membrane</keyword>
<protein>
    <recommendedName>
        <fullName evidence="12">Secretin/TonB short N-terminal domain-containing protein</fullName>
    </recommendedName>
</protein>
<dbReference type="Proteomes" id="UP000192796">
    <property type="component" value="Unassembled WGS sequence"/>
</dbReference>
<evidence type="ECO:0000256" key="1">
    <source>
        <dbReference type="ARBA" id="ARBA00004571"/>
    </source>
</evidence>
<keyword evidence="6" id="KW-0408">Iron</keyword>
<evidence type="ECO:0000256" key="7">
    <source>
        <dbReference type="ARBA" id="ARBA00023077"/>
    </source>
</evidence>
<gene>
    <name evidence="13" type="ORF">A3860_22150</name>
</gene>
<sequence length="1195" mass="133546">MHFRNYLRAVICYAAGKTINTLKSIVSIRALRIMKLTAILLTITLLQVQAAGLSQTVTYSGNNIQLEKLFTVINDQTGYTFLYTADVLKGTKKVSVHVKDATLDEVLNLALKDQQLGYHIANKTIIISRNKEAEESKPAGIATPPGEIKGKVLNHKGEPLGGANIKVKGTTIGGITNANGEFELRGVGENAILEISYLGFESQTINLEGRTTISVQLKLVESELASVSVSVYTGYQQIPKERATGSFVTIDNKLLNRSASSDVLGRLEGVTSGLAFYRSSKTEQATLNIRGRSTIFAEVQPLIVLDNFPFDGDINNINPNTIESITILRDAAAASIYGVRSANGVIVITTKKGNTNTPPQVHFNTNVMVGARPNLNYFPLMSSTDFIEAEKIFFSKGWYTTAENSANKFPLTPVVELLIKKRDGLMPAAEADQQIENLKQHNLYDEFDKYFLRDRVLLQNSLSISGGGNNSRYFMSLSYDKDKNSFVRNGFDRYSINTSYSFTPFKNVDINTALLYTNMKVANNNPGINDLVSLTGRKYYPYAQLMDENGWAVPVNYGYRATYKSLKESQGFLDWQYRPVDELNFADNTTQQNYNKVNIEVRKTFSSSFNIELKYQYEKQLRKDNNLRSQETYFTRDLINRYYNPTGTIKYPVPLGGILDQTVAELEGHTGRAQLNFNHKWQQHRVNVIGGFEVKQLQQRSNLSRLYGYNDDIVTSQVMDYVTKFPTNPASTLTAVPYPRTATSTLDRYLSYYANASYTYNDRYVFSASGRFDNTNYFGVKSNQRIVPLWSMGVKWNVSREEFFKTDLFDQLALRATYGYNGNINKGQTAYTTVRYATVAYTGALGATVVSPPNPELRWERLNMFNAGVVFALKKNVLSGTIEYFSKKGKDIIGDAVMDPTTGLTSFRGNMANIKGQGIDVQLTGKIVSNTFSWNATVLFSRATDKVTNYTKAFSASALVQQGSGDVSGLMTPVNGYPVLSIYSLAWGGLDPTTGDPLGILNGTTTNVYSDIFSKTTRDELIYNGPANPPVIGAFRNDFYWNDFSVSVNITYKAGHYFRRPSINYGQLVNFWAGNKDFVNRWQKPGDEANTNVPAIPGQLPTNLNSRDLFYQYSSILVEKADHIRLQDIVIGYDFDKAKWGRLRCQNVHVYCNINNIGILWRANKYGIDPDAIPNGDAQVLPQPRSVTLGAKVDF</sequence>